<dbReference type="InterPro" id="IPR011992">
    <property type="entry name" value="EF-hand-dom_pair"/>
</dbReference>
<reference evidence="3 4" key="1">
    <citation type="submission" date="2018-11" db="EMBL/GenBank/DDBJ databases">
        <authorList>
            <consortium name="Pathogen Informatics"/>
        </authorList>
    </citation>
    <scope>NUCLEOTIDE SEQUENCE [LARGE SCALE GENOMIC DNA]</scope>
</reference>
<dbReference type="GO" id="GO:0005509">
    <property type="term" value="F:calcium ion binding"/>
    <property type="evidence" value="ECO:0007669"/>
    <property type="project" value="InterPro"/>
</dbReference>
<proteinExistence type="predicted"/>
<dbReference type="InterPro" id="IPR018247">
    <property type="entry name" value="EF_Hand_1_Ca_BS"/>
</dbReference>
<keyword evidence="1" id="KW-0106">Calcium</keyword>
<dbReference type="PROSITE" id="PS50222">
    <property type="entry name" value="EF_HAND_2"/>
    <property type="match status" value="1"/>
</dbReference>
<dbReference type="Proteomes" id="UP000281553">
    <property type="component" value="Unassembled WGS sequence"/>
</dbReference>
<dbReference type="AlphaFoldDB" id="A0A3P7QF15"/>
<evidence type="ECO:0000259" key="2">
    <source>
        <dbReference type="PROSITE" id="PS50222"/>
    </source>
</evidence>
<protein>
    <recommendedName>
        <fullName evidence="2">EF-hand domain-containing protein</fullName>
    </recommendedName>
</protein>
<dbReference type="InterPro" id="IPR002048">
    <property type="entry name" value="EF_hand_dom"/>
</dbReference>
<gene>
    <name evidence="3" type="ORF">DILT_LOCUS15347</name>
</gene>
<dbReference type="Gene3D" id="1.10.238.10">
    <property type="entry name" value="EF-hand"/>
    <property type="match status" value="1"/>
</dbReference>
<accession>A0A3P7QF15</accession>
<sequence>MSSTAAKYIEAFKAADKDGSGTLTRDELATVLRENGMTPAKADVS</sequence>
<dbReference type="SUPFAM" id="SSF47473">
    <property type="entry name" value="EF-hand"/>
    <property type="match status" value="1"/>
</dbReference>
<evidence type="ECO:0000256" key="1">
    <source>
        <dbReference type="ARBA" id="ARBA00022837"/>
    </source>
</evidence>
<keyword evidence="4" id="KW-1185">Reference proteome</keyword>
<evidence type="ECO:0000313" key="4">
    <source>
        <dbReference type="Proteomes" id="UP000281553"/>
    </source>
</evidence>
<organism evidence="3 4">
    <name type="scientific">Dibothriocephalus latus</name>
    <name type="common">Fish tapeworm</name>
    <name type="synonym">Diphyllobothrium latum</name>
    <dbReference type="NCBI Taxonomy" id="60516"/>
    <lineage>
        <taxon>Eukaryota</taxon>
        <taxon>Metazoa</taxon>
        <taxon>Spiralia</taxon>
        <taxon>Lophotrochozoa</taxon>
        <taxon>Platyhelminthes</taxon>
        <taxon>Cestoda</taxon>
        <taxon>Eucestoda</taxon>
        <taxon>Diphyllobothriidea</taxon>
        <taxon>Diphyllobothriidae</taxon>
        <taxon>Dibothriocephalus</taxon>
    </lineage>
</organism>
<dbReference type="PROSITE" id="PS00018">
    <property type="entry name" value="EF_HAND_1"/>
    <property type="match status" value="1"/>
</dbReference>
<feature type="domain" description="EF-hand" evidence="2">
    <location>
        <begin position="3"/>
        <end position="38"/>
    </location>
</feature>
<dbReference type="EMBL" id="UYRU01078617">
    <property type="protein sequence ID" value="VDN29326.1"/>
    <property type="molecule type" value="Genomic_DNA"/>
</dbReference>
<evidence type="ECO:0000313" key="3">
    <source>
        <dbReference type="EMBL" id="VDN29326.1"/>
    </source>
</evidence>
<name>A0A3P7QF15_DIBLA</name>
<dbReference type="OrthoDB" id="26525at2759"/>
<dbReference type="Pfam" id="PF13405">
    <property type="entry name" value="EF-hand_6"/>
    <property type="match status" value="1"/>
</dbReference>